<evidence type="ECO:0000313" key="4">
    <source>
        <dbReference type="Proteomes" id="UP000620124"/>
    </source>
</evidence>
<keyword evidence="1" id="KW-0472">Membrane</keyword>
<dbReference type="EMBL" id="JACAZI010000014">
    <property type="protein sequence ID" value="KAF7344997.1"/>
    <property type="molecule type" value="Genomic_DNA"/>
</dbReference>
<feature type="signal peptide" evidence="2">
    <location>
        <begin position="1"/>
        <end position="19"/>
    </location>
</feature>
<gene>
    <name evidence="3" type="ORF">MVEN_01662500</name>
</gene>
<keyword evidence="1" id="KW-1133">Transmembrane helix</keyword>
<evidence type="ECO:0000313" key="3">
    <source>
        <dbReference type="EMBL" id="KAF7344997.1"/>
    </source>
</evidence>
<organism evidence="3 4">
    <name type="scientific">Mycena venus</name>
    <dbReference type="NCBI Taxonomy" id="2733690"/>
    <lineage>
        <taxon>Eukaryota</taxon>
        <taxon>Fungi</taxon>
        <taxon>Dikarya</taxon>
        <taxon>Basidiomycota</taxon>
        <taxon>Agaricomycotina</taxon>
        <taxon>Agaricomycetes</taxon>
        <taxon>Agaricomycetidae</taxon>
        <taxon>Agaricales</taxon>
        <taxon>Marasmiineae</taxon>
        <taxon>Mycenaceae</taxon>
        <taxon>Mycena</taxon>
    </lineage>
</organism>
<keyword evidence="2" id="KW-0732">Signal</keyword>
<keyword evidence="4" id="KW-1185">Reference proteome</keyword>
<comment type="caution">
    <text evidence="3">The sequence shown here is derived from an EMBL/GenBank/DDBJ whole genome shotgun (WGS) entry which is preliminary data.</text>
</comment>
<feature type="transmembrane region" description="Helical" evidence="1">
    <location>
        <begin position="185"/>
        <end position="208"/>
    </location>
</feature>
<feature type="chain" id="PRO_5034362511" evidence="2">
    <location>
        <begin position="20"/>
        <end position="268"/>
    </location>
</feature>
<dbReference type="AlphaFoldDB" id="A0A8H7CQY3"/>
<protein>
    <submittedName>
        <fullName evidence="3">Uncharacterized protein</fullName>
    </submittedName>
</protein>
<proteinExistence type="predicted"/>
<evidence type="ECO:0000256" key="2">
    <source>
        <dbReference type="SAM" id="SignalP"/>
    </source>
</evidence>
<dbReference type="Proteomes" id="UP000620124">
    <property type="component" value="Unassembled WGS sequence"/>
</dbReference>
<reference evidence="3" key="1">
    <citation type="submission" date="2020-05" db="EMBL/GenBank/DDBJ databases">
        <title>Mycena genomes resolve the evolution of fungal bioluminescence.</title>
        <authorList>
            <person name="Tsai I.J."/>
        </authorList>
    </citation>
    <scope>NUCLEOTIDE SEQUENCE</scope>
    <source>
        <strain evidence="3">CCC161011</strain>
    </source>
</reference>
<accession>A0A8H7CQY3</accession>
<evidence type="ECO:0000256" key="1">
    <source>
        <dbReference type="SAM" id="Phobius"/>
    </source>
</evidence>
<name>A0A8H7CQY3_9AGAR</name>
<keyword evidence="1" id="KW-0812">Transmembrane</keyword>
<sequence>MLAIHPLLVVLAVSALTLGATPKDFECASEDLAHSSLISAGRNGGFLTCTYSQAGLCAYSEDGFFSVGSSTCPDTLPANQNDIHAASSTICPQTDDGGSNLIGSGVSGKFKTCTYAAAGVCTYFSDGSFSSGGSVCPDTIIPSSCVCIEPTPKESSGSISPQGDAVLAASDSSASRKAESNLSPALITLLVLNAVLVVISLIFGAMLIRARRAAGTSSRLNAQYAGLDASGLEFGSPSRLRLYYSDSTDKDSVSVPLTHGGAYSDTHE</sequence>
<dbReference type="OrthoDB" id="3003320at2759"/>